<comment type="caution">
    <text evidence="6">The sequence shown here is derived from an EMBL/GenBank/DDBJ whole genome shotgun (WGS) entry which is preliminary data.</text>
</comment>
<feature type="domain" description="Protein kinase" evidence="5">
    <location>
        <begin position="25"/>
        <end position="277"/>
    </location>
</feature>
<dbReference type="HOGENOM" id="CLU_002764_0_0_1"/>
<dbReference type="Gene3D" id="1.10.510.10">
    <property type="entry name" value="Transferase(Phosphotransferase) domain 1"/>
    <property type="match status" value="2"/>
</dbReference>
<evidence type="ECO:0000256" key="2">
    <source>
        <dbReference type="ARBA" id="ARBA00022741"/>
    </source>
</evidence>
<dbReference type="SMR" id="A0A015KBJ1"/>
<gene>
    <name evidence="6" type="ORF">RirG_139050</name>
</gene>
<dbReference type="PROSITE" id="PS50011">
    <property type="entry name" value="PROTEIN_KINASE_DOM"/>
    <property type="match status" value="2"/>
</dbReference>
<dbReference type="SUPFAM" id="SSF56112">
    <property type="entry name" value="Protein kinase-like (PK-like)"/>
    <property type="match status" value="2"/>
</dbReference>
<evidence type="ECO:0000256" key="3">
    <source>
        <dbReference type="ARBA" id="ARBA00022777"/>
    </source>
</evidence>
<dbReference type="InterPro" id="IPR000719">
    <property type="entry name" value="Prot_kinase_dom"/>
</dbReference>
<dbReference type="InterPro" id="IPR001245">
    <property type="entry name" value="Ser-Thr/Tyr_kinase_cat_dom"/>
</dbReference>
<dbReference type="EMBL" id="JEMT01022769">
    <property type="protein sequence ID" value="EXX64829.1"/>
    <property type="molecule type" value="Genomic_DNA"/>
</dbReference>
<dbReference type="InterPro" id="IPR051681">
    <property type="entry name" value="Ser/Thr_Kinases-Pseudokinases"/>
</dbReference>
<keyword evidence="2" id="KW-0547">Nucleotide-binding</keyword>
<protein>
    <submittedName>
        <fullName evidence="6">Bck1p</fullName>
    </submittedName>
</protein>
<evidence type="ECO:0000256" key="1">
    <source>
        <dbReference type="ARBA" id="ARBA00022679"/>
    </source>
</evidence>
<dbReference type="PANTHER" id="PTHR44329">
    <property type="entry name" value="SERINE/THREONINE-PROTEIN KINASE TNNI3K-RELATED"/>
    <property type="match status" value="1"/>
</dbReference>
<dbReference type="OrthoDB" id="2383649at2759"/>
<organism evidence="6 7">
    <name type="scientific">Rhizophagus irregularis (strain DAOM 197198w)</name>
    <name type="common">Glomus intraradices</name>
    <dbReference type="NCBI Taxonomy" id="1432141"/>
    <lineage>
        <taxon>Eukaryota</taxon>
        <taxon>Fungi</taxon>
        <taxon>Fungi incertae sedis</taxon>
        <taxon>Mucoromycota</taxon>
        <taxon>Glomeromycotina</taxon>
        <taxon>Glomeromycetes</taxon>
        <taxon>Glomerales</taxon>
        <taxon>Glomeraceae</taxon>
        <taxon>Rhizophagus</taxon>
    </lineage>
</organism>
<dbReference type="InterPro" id="IPR011009">
    <property type="entry name" value="Kinase-like_dom_sf"/>
</dbReference>
<keyword evidence="4" id="KW-0067">ATP-binding</keyword>
<dbReference type="CDD" id="cd00180">
    <property type="entry name" value="PKc"/>
    <property type="match status" value="1"/>
</dbReference>
<dbReference type="Pfam" id="PF00069">
    <property type="entry name" value="Pkinase"/>
    <property type="match status" value="1"/>
</dbReference>
<accession>A0A015KBJ1</accession>
<evidence type="ECO:0000313" key="7">
    <source>
        <dbReference type="Proteomes" id="UP000022910"/>
    </source>
</evidence>
<dbReference type="Gene3D" id="3.30.200.20">
    <property type="entry name" value="Phosphorylase Kinase, domain 1"/>
    <property type="match status" value="1"/>
</dbReference>
<dbReference type="GO" id="GO:0005524">
    <property type="term" value="F:ATP binding"/>
    <property type="evidence" value="ECO:0007669"/>
    <property type="project" value="InterPro"/>
</dbReference>
<dbReference type="Pfam" id="PF07714">
    <property type="entry name" value="PK_Tyr_Ser-Thr"/>
    <property type="match status" value="1"/>
</dbReference>
<name>A0A015KBJ1_RHIIW</name>
<dbReference type="GO" id="GO:0004674">
    <property type="term" value="F:protein serine/threonine kinase activity"/>
    <property type="evidence" value="ECO:0007669"/>
    <property type="project" value="TreeGrafter"/>
</dbReference>
<feature type="domain" description="Protein kinase" evidence="5">
    <location>
        <begin position="1236"/>
        <end position="1514"/>
    </location>
</feature>
<evidence type="ECO:0000256" key="4">
    <source>
        <dbReference type="ARBA" id="ARBA00022840"/>
    </source>
</evidence>
<proteinExistence type="predicted"/>
<dbReference type="PANTHER" id="PTHR44329:SF288">
    <property type="entry name" value="MITOGEN-ACTIVATED PROTEIN KINASE KINASE KINASE 20"/>
    <property type="match status" value="1"/>
</dbReference>
<keyword evidence="1" id="KW-0808">Transferase</keyword>
<dbReference type="Proteomes" id="UP000022910">
    <property type="component" value="Unassembled WGS sequence"/>
</dbReference>
<keyword evidence="7" id="KW-1185">Reference proteome</keyword>
<keyword evidence="3" id="KW-0418">Kinase</keyword>
<sequence length="1516" mass="174320">MKFLKELIVERVNKEDIDCFDYNEFRNLEKIDKKIHGTLKANWEKRRITVVLKILNNSQISEGDFREFISKLKALRKIDHSNINRFLGLTKNSNGNYLSVLEYANEGSLRDYLKINKLEWYDKLQIALDITRGLMCLHSKKITHGNLHARNVLVNNGIIIITDLRLLRQTVELTSENIAYVEPQYLRNPSYELDMKSDIYSLGVLLWELSSGRFPLFEYIQKEFDLAQVKNKLINGEREKPIIFIPSEYLQLYQKCWQDDPNMRHEINEVYEILSRIKLQLSQLSSFTSEQPSPSHAAKITLELFNCSTQQIIKQFKLNHGLVLNGEPSVQAVIAEDGELEVNLYKGQPLVYTYVNFKNTSLDTCINFPVAEIIYKGNLLESFIECTNDKKKLHKLHGDFLARRFLAGDRLFIENFKLATTVQANILKFYLLCVYNSVKYSTEIQFSELVTLDLLPKLVTSDGKKLNTREELTNWMNNLNSNKIVNIISYDDLILISRLKHNTSLVDESLETLKEKQPGIANFREKLSLEEWVGDAVNDNLMSWTRDFNLFRGLIINKNDKIKISRKIPINIVKIPEVNHCNKSYLKIIKPSTNFELALVSNNIFPNEHPSIFPPIKNNANDCELPLIENNVNNHEPSTFPLIENNVNNFELSTLPLIKSNINNHELSSLPLIKSNVNDEPSVRPLVKSDAKNYGLSTFPLVKNNVNNYEGYDHVIVKSEKYEILLNMDNVKPTKIFEQVIEEALNSMKPLKALQDVFNEYGHLFSQRIILGGSLRNILPNLSSSDDVDDVDDIDEMLESLNSLDISRLLTRKGRIIETNDLHDWIQNTNNHLEITKFDNIIPLYKILKENQQRKINDILINNYKIIITGITDLTGLNNDNDENYKRINFGLSLESEDYEVFGLIISGTNTKLEEIYINFGLYDFNGFYAIIKKLEETSIDITKCYVSWVVIGNPSQVSVFSPNNRELQVDYIKKSIKLQPNEFNYDPIETSFTLHKGYTFFAHANHSSVSYENNNIVKLVEWKERSINVQIESACKIQSNASSSNSDSDHEDNACVTNEVDLRICILSTNYKSLKVDNAKERECPLDLIGHILSEKNFNRNLFNESNKNEVSVNIRNDDSITSQSLLEPNDKVFIKATSQQIVNKNLSHGEPYYNVNNGSGVSPSLQDYQNGSFIHEDCDGKFQSDLYQSTKQNILPNIPQDKELPPIPNTIYPNTRTINNDNSNSLSSYICNRYELISPISKSKHNKVYLGRHIVTSDKIVVKFYKSRSRWENEIHFLKALTSKYTVKLEEITVNPAEGQKYFIITRYFGKSLDEIANNICDNEAHIKSVLLGTCKAVEWCHNKGVVHMDLNPSNIICKDQKIHKIQLCDFEYSKNAGDNIHSDKYNQPLQLGFTSPELLFFQQIVSSSASHSSYSPSYSSTTSSTYYTTKDHPETLLVKQSIDIFSLGCIFYFLNKTHLLYNSEKQLEQLNLTKVCEDIDDEQVSILVKCMIAENDSKRPSITQILENPYLKN</sequence>
<reference evidence="6 7" key="1">
    <citation type="submission" date="2014-02" db="EMBL/GenBank/DDBJ databases">
        <title>Single nucleus genome sequencing reveals high similarity among nuclei of an endomycorrhizal fungus.</title>
        <authorList>
            <person name="Lin K."/>
            <person name="Geurts R."/>
            <person name="Zhang Z."/>
            <person name="Limpens E."/>
            <person name="Saunders D.G."/>
            <person name="Mu D."/>
            <person name="Pang E."/>
            <person name="Cao H."/>
            <person name="Cha H."/>
            <person name="Lin T."/>
            <person name="Zhou Q."/>
            <person name="Shang Y."/>
            <person name="Li Y."/>
            <person name="Ivanov S."/>
            <person name="Sharma T."/>
            <person name="Velzen R.V."/>
            <person name="Ruijter N.D."/>
            <person name="Aanen D.K."/>
            <person name="Win J."/>
            <person name="Kamoun S."/>
            <person name="Bisseling T."/>
            <person name="Huang S."/>
        </authorList>
    </citation>
    <scope>NUCLEOTIDE SEQUENCE [LARGE SCALE GENOMIC DNA]</scope>
    <source>
        <strain evidence="7">DAOM197198w</strain>
    </source>
</reference>
<evidence type="ECO:0000313" key="6">
    <source>
        <dbReference type="EMBL" id="EXX64829.1"/>
    </source>
</evidence>
<evidence type="ECO:0000259" key="5">
    <source>
        <dbReference type="PROSITE" id="PS50011"/>
    </source>
</evidence>